<protein>
    <submittedName>
        <fullName evidence="3">Glycine/D-amino acid oxidase</fullName>
    </submittedName>
</protein>
<keyword evidence="1" id="KW-1133">Transmembrane helix</keyword>
<feature type="domain" description="FAD dependent oxidoreductase" evidence="2">
    <location>
        <begin position="14"/>
        <end position="376"/>
    </location>
</feature>
<dbReference type="RefSeq" id="WP_091538855.1">
    <property type="nucleotide sequence ID" value="NZ_FONY01000002.1"/>
</dbReference>
<feature type="transmembrane region" description="Helical" evidence="1">
    <location>
        <begin position="12"/>
        <end position="32"/>
    </location>
</feature>
<accession>A0A1I2B230</accession>
<dbReference type="Proteomes" id="UP000199513">
    <property type="component" value="Unassembled WGS sequence"/>
</dbReference>
<dbReference type="EMBL" id="FONY01000002">
    <property type="protein sequence ID" value="SFE50089.1"/>
    <property type="molecule type" value="Genomic_DNA"/>
</dbReference>
<gene>
    <name evidence="3" type="ORF">SAMN04488541_1002102</name>
</gene>
<dbReference type="PANTHER" id="PTHR13847">
    <property type="entry name" value="SARCOSINE DEHYDROGENASE-RELATED"/>
    <property type="match status" value="1"/>
</dbReference>
<dbReference type="SUPFAM" id="SSF51905">
    <property type="entry name" value="FAD/NAD(P)-binding domain"/>
    <property type="match status" value="1"/>
</dbReference>
<dbReference type="STRING" id="1003.SAMN04488541_1002102"/>
<dbReference type="InterPro" id="IPR006076">
    <property type="entry name" value="FAD-dep_OxRdtase"/>
</dbReference>
<dbReference type="Gene3D" id="3.50.50.60">
    <property type="entry name" value="FAD/NAD(P)-binding domain"/>
    <property type="match status" value="1"/>
</dbReference>
<dbReference type="OrthoDB" id="1491488at2"/>
<proteinExistence type="predicted"/>
<dbReference type="InterPro" id="IPR036188">
    <property type="entry name" value="FAD/NAD-bd_sf"/>
</dbReference>
<sequence>MLSFWEKQSFLHYDYLIVGSGIVGLSAAASLIEKDKNARILVLERGIFPTGASTKNAGFACFGSLTEILADLKIMSSDQVVSLVNERYQGLLSLRKRLGDTQIGFLQHGGYELISEKELPALEKIDMVNDLLFPLFENNVYELKNERISQFGFDKNFTKSLVFNPYEGQIDTGKMMQSLLRYVQSKGVTVLNQCEVMQIEDIAEQEMVKVWVKNYIDSENIVFSAPKIIVCTNAFTSKFFPLENITAGRGQVLVTEPIPNLKIKGTFHFDEGFYYFRNFENQLIFGGGRNIDFETENTLKIAITQKIMNNLEEKLRTIILPNQSFQIAHRWAGIMAFGKEKKPIVKYHSPNIILAVRMGGMGVAIGTQIGKQVADLACN</sequence>
<evidence type="ECO:0000313" key="3">
    <source>
        <dbReference type="EMBL" id="SFE50089.1"/>
    </source>
</evidence>
<name>A0A1I2B230_9BACT</name>
<keyword evidence="1" id="KW-0812">Transmembrane</keyword>
<evidence type="ECO:0000256" key="1">
    <source>
        <dbReference type="SAM" id="Phobius"/>
    </source>
</evidence>
<keyword evidence="4" id="KW-1185">Reference proteome</keyword>
<keyword evidence="1" id="KW-0472">Membrane</keyword>
<evidence type="ECO:0000259" key="2">
    <source>
        <dbReference type="Pfam" id="PF01266"/>
    </source>
</evidence>
<dbReference type="Pfam" id="PF01266">
    <property type="entry name" value="DAO"/>
    <property type="match status" value="1"/>
</dbReference>
<dbReference type="PANTHER" id="PTHR13847:SF281">
    <property type="entry name" value="FAD DEPENDENT OXIDOREDUCTASE DOMAIN-CONTAINING PROTEIN"/>
    <property type="match status" value="1"/>
</dbReference>
<dbReference type="GO" id="GO:0005737">
    <property type="term" value="C:cytoplasm"/>
    <property type="evidence" value="ECO:0007669"/>
    <property type="project" value="TreeGrafter"/>
</dbReference>
<reference evidence="3 4" key="1">
    <citation type="submission" date="2016-10" db="EMBL/GenBank/DDBJ databases">
        <authorList>
            <person name="de Groot N.N."/>
        </authorList>
    </citation>
    <scope>NUCLEOTIDE SEQUENCE [LARGE SCALE GENOMIC DNA]</scope>
    <source>
        <strain>GEY</strain>
        <strain evidence="4">DSM 9560</strain>
    </source>
</reference>
<organism evidence="3 4">
    <name type="scientific">Thermoflexibacter ruber</name>
    <dbReference type="NCBI Taxonomy" id="1003"/>
    <lineage>
        <taxon>Bacteria</taxon>
        <taxon>Pseudomonadati</taxon>
        <taxon>Bacteroidota</taxon>
        <taxon>Cytophagia</taxon>
        <taxon>Cytophagales</taxon>
        <taxon>Thermoflexibacteraceae</taxon>
        <taxon>Thermoflexibacter</taxon>
    </lineage>
</organism>
<evidence type="ECO:0000313" key="4">
    <source>
        <dbReference type="Proteomes" id="UP000199513"/>
    </source>
</evidence>
<dbReference type="Gene3D" id="3.30.9.10">
    <property type="entry name" value="D-Amino Acid Oxidase, subunit A, domain 2"/>
    <property type="match status" value="1"/>
</dbReference>
<dbReference type="AlphaFoldDB" id="A0A1I2B230"/>